<dbReference type="EMBL" id="PQWY01000021">
    <property type="protein sequence ID" value="PPK28748.1"/>
    <property type="molecule type" value="Genomic_DNA"/>
</dbReference>
<sequence>MKISELKKMVAELNKEILLNVSRAEIIRLASNLSGIIEHFDEKEDVGPELMHQVEAVICEFWKLVSLSSPYDEWQKGIQVTPWLTIQRSLSKIGLLPTDFHHPILYQHLKEHYEKLGHSPLGIDQLLPLLIRSSRMTGYANKDPQSLDTYPYAQLNKQIEARRPQELAKLKDILCLLRSGFYLIHHCCTIEQLALIPYLIYFRNPTTDEERRSELAIFNWLIQKPADCLEFFKTNEDYIDTRSLRQINELAQLRSFIPTARGDFIKLTTKEHWLYPFIQSRTNTSKSEYDLLNDTVNWLDTDFATEKDKSYHAALEFAHAVKKQASILTQREIKIVHSALYVFCLDKYIKHRKEDPRPRCTPFSLSGETKCRAAEKKQQEILGKPVRFGFFENLALNEGRLKTLTKAFEIPPYTLPGN</sequence>
<name>A0A2S6EU87_LEGPN</name>
<evidence type="ECO:0000313" key="1">
    <source>
        <dbReference type="EMBL" id="PPK28748.1"/>
    </source>
</evidence>
<dbReference type="OrthoDB" id="5650429at2"/>
<dbReference type="AlphaFoldDB" id="A0A2S6EU87"/>
<reference evidence="1 2" key="1">
    <citation type="submission" date="2018-02" db="EMBL/GenBank/DDBJ databases">
        <title>Draft genome sequences of four Legionella pneumophila clinical strains isolated in Ontario.</title>
        <authorList>
            <person name="Fortuna A."/>
            <person name="Ramnarine R."/>
            <person name="Li A."/>
            <person name="Frantz C."/>
            <person name="Mallo G."/>
        </authorList>
    </citation>
    <scope>NUCLEOTIDE SEQUENCE [LARGE SCALE GENOMIC DNA]</scope>
    <source>
        <strain evidence="1 2">LG61</strain>
    </source>
</reference>
<comment type="caution">
    <text evidence="1">The sequence shown here is derived from an EMBL/GenBank/DDBJ whole genome shotgun (WGS) entry which is preliminary data.</text>
</comment>
<proteinExistence type="predicted"/>
<accession>A0A2S6EU87</accession>
<organism evidence="1 2">
    <name type="scientific">Legionella pneumophila</name>
    <dbReference type="NCBI Taxonomy" id="446"/>
    <lineage>
        <taxon>Bacteria</taxon>
        <taxon>Pseudomonadati</taxon>
        <taxon>Pseudomonadota</taxon>
        <taxon>Gammaproteobacteria</taxon>
        <taxon>Legionellales</taxon>
        <taxon>Legionellaceae</taxon>
        <taxon>Legionella</taxon>
    </lineage>
</organism>
<gene>
    <name evidence="1" type="ORF">C3928_15000</name>
</gene>
<dbReference type="RefSeq" id="WP_028379005.1">
    <property type="nucleotide sequence ID" value="NZ_CP017601.1"/>
</dbReference>
<evidence type="ECO:0000313" key="2">
    <source>
        <dbReference type="Proteomes" id="UP000239239"/>
    </source>
</evidence>
<protein>
    <submittedName>
        <fullName evidence="1">Uncharacterized protein</fullName>
    </submittedName>
</protein>
<dbReference type="Proteomes" id="UP000239239">
    <property type="component" value="Unassembled WGS sequence"/>
</dbReference>